<evidence type="ECO:0000259" key="3">
    <source>
        <dbReference type="Pfam" id="PF18474"/>
    </source>
</evidence>
<name>A0AA36D1M2_9BILA</name>
<evidence type="ECO:0000256" key="1">
    <source>
        <dbReference type="ARBA" id="ARBA00006588"/>
    </source>
</evidence>
<organism evidence="4 5">
    <name type="scientific">Mesorhabditis spiculigera</name>
    <dbReference type="NCBI Taxonomy" id="96644"/>
    <lineage>
        <taxon>Eukaryota</taxon>
        <taxon>Metazoa</taxon>
        <taxon>Ecdysozoa</taxon>
        <taxon>Nematoda</taxon>
        <taxon>Chromadorea</taxon>
        <taxon>Rhabditida</taxon>
        <taxon>Rhabditina</taxon>
        <taxon>Rhabditomorpha</taxon>
        <taxon>Rhabditoidea</taxon>
        <taxon>Rhabditidae</taxon>
        <taxon>Mesorhabditinae</taxon>
        <taxon>Mesorhabditis</taxon>
    </lineage>
</organism>
<keyword evidence="5" id="KW-1185">Reference proteome</keyword>
<feature type="domain" description="DUF1308" evidence="2">
    <location>
        <begin position="232"/>
        <end position="390"/>
    </location>
</feature>
<protein>
    <submittedName>
        <fullName evidence="4">Uncharacterized protein</fullName>
    </submittedName>
</protein>
<dbReference type="AlphaFoldDB" id="A0AA36D1M2"/>
<reference evidence="4" key="1">
    <citation type="submission" date="2023-06" db="EMBL/GenBank/DDBJ databases">
        <authorList>
            <person name="Delattre M."/>
        </authorList>
    </citation>
    <scope>NUCLEOTIDE SEQUENCE</scope>
    <source>
        <strain evidence="4">AF72</strain>
    </source>
</reference>
<gene>
    <name evidence="4" type="ORF">MSPICULIGERA_LOCUS16153</name>
</gene>
<sequence length="394" mass="44811">MADEELPLDQLLDDRLRAALELEEKLKDNSIQVAGISKLRNRLASELKFLRGLSDGKKPLEKKYIETSNVTHFENLYNAIGSYKGATAVLHTFAILDRETNETLKHQVDLVAEGGNLWIKVISRNARRVALDWISGATRSIFDQAANYLEMSCRFPRNYIPPKTVFLFQAGVPDRMAARLRAMGVIVEGQELPFNSLANVPDDLLEALEEREDERKLPFDRSEIDENEQTPINLDVSTVFLLVSNLTHPGGTDHKFPSQLLEEQAAWERENPEREKVLKQIEGRRWIICRTAYDNVLDIVKTVAGPTEKKRVEELMEKVEVVDDQTSERVESLDNFVYTNLRSKVIFGSGEYYRAMTATASKHFVSSAYHQGVTLNVLLHSPRALSEQKELPLE</sequence>
<evidence type="ECO:0000259" key="2">
    <source>
        <dbReference type="Pfam" id="PF07000"/>
    </source>
</evidence>
<feature type="non-terminal residue" evidence="4">
    <location>
        <position position="394"/>
    </location>
</feature>
<comment type="similarity">
    <text evidence="1">Belongs to the UPF0415 family.</text>
</comment>
<proteinExistence type="inferred from homology"/>
<dbReference type="Pfam" id="PF07000">
    <property type="entry name" value="DUF1308"/>
    <property type="match status" value="1"/>
</dbReference>
<evidence type="ECO:0000313" key="5">
    <source>
        <dbReference type="Proteomes" id="UP001177023"/>
    </source>
</evidence>
<comment type="caution">
    <text evidence="4">The sequence shown here is derived from an EMBL/GenBank/DDBJ whole genome shotgun (WGS) entry which is preliminary data.</text>
</comment>
<dbReference type="InterPro" id="IPR010733">
    <property type="entry name" value="DUF1308"/>
</dbReference>
<accession>A0AA36D1M2</accession>
<dbReference type="PANTHER" id="PTHR13379:SF0">
    <property type="entry name" value="UPF0415 PROTEIN C7ORF25"/>
    <property type="match status" value="1"/>
</dbReference>
<dbReference type="PANTHER" id="PTHR13379">
    <property type="entry name" value="UNCHARACTERIZED DUF1308"/>
    <property type="match status" value="1"/>
</dbReference>
<evidence type="ECO:0000313" key="4">
    <source>
        <dbReference type="EMBL" id="CAJ0577889.1"/>
    </source>
</evidence>
<dbReference type="Pfam" id="PF18474">
    <property type="entry name" value="DUF5614"/>
    <property type="match status" value="1"/>
</dbReference>
<dbReference type="EMBL" id="CATQJA010002652">
    <property type="protein sequence ID" value="CAJ0577889.1"/>
    <property type="molecule type" value="Genomic_DNA"/>
</dbReference>
<dbReference type="Proteomes" id="UP001177023">
    <property type="component" value="Unassembled WGS sequence"/>
</dbReference>
<feature type="domain" description="DUF5614" evidence="3">
    <location>
        <begin position="9"/>
        <end position="205"/>
    </location>
</feature>
<dbReference type="InterPro" id="IPR041076">
    <property type="entry name" value="DUF5614"/>
</dbReference>